<dbReference type="PANTHER" id="PTHR46766">
    <property type="entry name" value="GLUTAMINE-RICH PROTEIN 2"/>
    <property type="match status" value="1"/>
</dbReference>
<dbReference type="Proteomes" id="UP001519535">
    <property type="component" value="Unassembled WGS sequence"/>
</dbReference>
<dbReference type="EMBL" id="JAHCLR010000060">
    <property type="protein sequence ID" value="MBS9535826.1"/>
    <property type="molecule type" value="Genomic_DNA"/>
</dbReference>
<evidence type="ECO:0000259" key="3">
    <source>
        <dbReference type="Pfam" id="PF00823"/>
    </source>
</evidence>
<dbReference type="InterPro" id="IPR000030">
    <property type="entry name" value="PPE_dom"/>
</dbReference>
<feature type="domain" description="PPE" evidence="3">
    <location>
        <begin position="4"/>
        <end position="164"/>
    </location>
</feature>
<evidence type="ECO:0000259" key="4">
    <source>
        <dbReference type="Pfam" id="PF12484"/>
    </source>
</evidence>
<gene>
    <name evidence="5" type="ORF">KIH27_19760</name>
</gene>
<reference evidence="5 6" key="1">
    <citation type="submission" date="2021-05" db="EMBL/GenBank/DDBJ databases">
        <title>Mycobacterium acidophilum sp. nov., an extremely acid-tolerant member of the genus Mycobacterium.</title>
        <authorList>
            <person name="Xia J."/>
        </authorList>
    </citation>
    <scope>NUCLEOTIDE SEQUENCE [LARGE SCALE GENOMIC DNA]</scope>
    <source>
        <strain evidence="5 6">M1</strain>
    </source>
</reference>
<evidence type="ECO:0000313" key="5">
    <source>
        <dbReference type="EMBL" id="MBS9535826.1"/>
    </source>
</evidence>
<evidence type="ECO:0000256" key="1">
    <source>
        <dbReference type="ARBA" id="ARBA00010652"/>
    </source>
</evidence>
<keyword evidence="6" id="KW-1185">Reference proteome</keyword>
<dbReference type="InterPro" id="IPR038332">
    <property type="entry name" value="PPE_sf"/>
</dbReference>
<dbReference type="Pfam" id="PF12484">
    <property type="entry name" value="PPE-SVP"/>
    <property type="match status" value="1"/>
</dbReference>
<comment type="similarity">
    <text evidence="1">Belongs to the mycobacterial PPE family.</text>
</comment>
<feature type="domain" description="PPE family C-terminal" evidence="4">
    <location>
        <begin position="305"/>
        <end position="379"/>
    </location>
</feature>
<dbReference type="SUPFAM" id="SSF140459">
    <property type="entry name" value="PE/PPE dimer-like"/>
    <property type="match status" value="1"/>
</dbReference>
<name>A0ABS5RNN3_9MYCO</name>
<evidence type="ECO:0000313" key="6">
    <source>
        <dbReference type="Proteomes" id="UP001519535"/>
    </source>
</evidence>
<keyword evidence="2" id="KW-0175">Coiled coil</keyword>
<organism evidence="5 6">
    <name type="scientific">Mycolicibacter acidiphilus</name>
    <dbReference type="NCBI Taxonomy" id="2835306"/>
    <lineage>
        <taxon>Bacteria</taxon>
        <taxon>Bacillati</taxon>
        <taxon>Actinomycetota</taxon>
        <taxon>Actinomycetes</taxon>
        <taxon>Mycobacteriales</taxon>
        <taxon>Mycobacteriaceae</taxon>
        <taxon>Mycolicibacter</taxon>
    </lineage>
</organism>
<dbReference type="PANTHER" id="PTHR46766:SF1">
    <property type="entry name" value="GLUTAMINE-RICH PROTEIN 2"/>
    <property type="match status" value="1"/>
</dbReference>
<proteinExistence type="inferred from homology"/>
<dbReference type="Gene3D" id="1.20.1260.20">
    <property type="entry name" value="PPE superfamily"/>
    <property type="match status" value="1"/>
</dbReference>
<protein>
    <submittedName>
        <fullName evidence="5">PPE family protein</fullName>
    </submittedName>
</protein>
<sequence length="451" mass="43767">MAGFAGLSPEVVSGRLYAGAGVGSLVGAAAAWDRVAAQWGSAVVSYRSVVAELTGGSWGGVAAESMAGAASEFVGWMQAVALGAEETAGRVRLAVAAFEEAFAAVVPPSVVAANRLELASLVAGNVFGQNSALIGVNQAEYGQMAAQDVAAMSAYAAAAAAATVLPSFPPPPQTTKSAATGTQAAPAAASSAQGTLADLLQSNPLEQFLNNPLFQGVEQLSQKFSGFTDFAGAQGLGVAGILLGGPVFPVQGAVAAAQVYAAVMAGTPALASSTSGGAPGFMLAGSSAPTVGAAGPAVAAATEVSAGLGRATSLGGLSVPPSWAAPALGSGLTAGALPVGGVPSLAAAPSTGLPAPAGLIGGVPPVGGVVNAPRYGESPAKAGPPAAPRIAGAPAPDAVASAQPVFAAGAPAVSSEREELNRMREAVAELRKTREALKRSAADMIREARRR</sequence>
<dbReference type="Pfam" id="PF00823">
    <property type="entry name" value="PPE"/>
    <property type="match status" value="1"/>
</dbReference>
<comment type="caution">
    <text evidence="5">The sequence shown here is derived from an EMBL/GenBank/DDBJ whole genome shotgun (WGS) entry which is preliminary data.</text>
</comment>
<feature type="coiled-coil region" evidence="2">
    <location>
        <begin position="413"/>
        <end position="447"/>
    </location>
</feature>
<dbReference type="InterPro" id="IPR022171">
    <property type="entry name" value="PPE_C"/>
</dbReference>
<accession>A0ABS5RNN3</accession>
<evidence type="ECO:0000256" key="2">
    <source>
        <dbReference type="SAM" id="Coils"/>
    </source>
</evidence>
<dbReference type="RefSeq" id="WP_214094675.1">
    <property type="nucleotide sequence ID" value="NZ_JAHCLR010000060.1"/>
</dbReference>